<reference evidence="1 2" key="1">
    <citation type="journal article" date="2008" name="Virology">
        <title>Characterization of Pseudomonas chlororaphis myovirus 201varphi2-1 via genomic sequencing, mass spectrometry, and electron microscopy.</title>
        <authorList>
            <person name="Thomas J.A."/>
            <person name="Rolando M.R."/>
            <person name="Carroll C.A."/>
            <person name="Shen P.S."/>
            <person name="Belnap D.M."/>
            <person name="Weintraub S.T."/>
            <person name="Serwer P."/>
            <person name="Hardies S.C."/>
        </authorList>
    </citation>
    <scope>NUCLEOTIDE SEQUENCE</scope>
</reference>
<gene>
    <name evidence="1" type="ORF">201phi2-1p128</name>
</gene>
<evidence type="ECO:0000313" key="1">
    <source>
        <dbReference type="EMBL" id="ABY62960.1"/>
    </source>
</evidence>
<name>B3FIZ1_BP201</name>
<proteinExistence type="predicted"/>
<evidence type="ECO:0000313" key="2">
    <source>
        <dbReference type="Proteomes" id="UP000002421"/>
    </source>
</evidence>
<protein>
    <submittedName>
        <fullName evidence="1">Uncharacterized protein</fullName>
    </submittedName>
</protein>
<sequence length="59" mass="6986">MSESLERVISKKLPDGKLYVEETNLSEHWHRHVKEHGPGPEAYALYNIVMCYFEEHKND</sequence>
<keyword evidence="2" id="KW-1185">Reference proteome</keyword>
<dbReference type="RefSeq" id="YP_001956852.1">
    <property type="nucleotide sequence ID" value="NC_010821.1"/>
</dbReference>
<accession>B3FIZ1</accession>
<organism evidence="1 2">
    <name type="scientific">Pseudomonas phage 201phi2-1</name>
    <name type="common">Pseudomonas chlororaphis phage 201phi2-1</name>
    <dbReference type="NCBI Taxonomy" id="198110"/>
    <lineage>
        <taxon>Viruses</taxon>
        <taxon>Duplodnaviria</taxon>
        <taxon>Heunggongvirae</taxon>
        <taxon>Uroviricota</taxon>
        <taxon>Caudoviricetes</taxon>
        <taxon>Chimalliviridae</taxon>
        <taxon>Serwervirus</taxon>
        <taxon>Serwervirus 201phi21</taxon>
    </lineage>
</organism>
<organismHost>
    <name type="scientific">Pseudomonas chlororaphis</name>
    <dbReference type="NCBI Taxonomy" id="587753"/>
</organismHost>
<dbReference type="Proteomes" id="UP000002421">
    <property type="component" value="Segment"/>
</dbReference>
<dbReference type="EMBL" id="EU197055">
    <property type="protein sequence ID" value="ABY62960.1"/>
    <property type="molecule type" value="Genomic_DNA"/>
</dbReference>
<dbReference type="KEGG" id="vg:6372677"/>